<dbReference type="GO" id="GO:0009555">
    <property type="term" value="P:pollen development"/>
    <property type="evidence" value="ECO:0007669"/>
    <property type="project" value="EnsemblPlants"/>
</dbReference>
<evidence type="ECO:0000256" key="12">
    <source>
        <dbReference type="ARBA" id="ARBA00073822"/>
    </source>
</evidence>
<comment type="similarity">
    <text evidence="4 13">Belongs to the TOP6A family.</text>
</comment>
<dbReference type="InterPro" id="IPR034136">
    <property type="entry name" value="TOPRIM_Topo6A/Spo11"/>
</dbReference>
<evidence type="ECO:0000256" key="4">
    <source>
        <dbReference type="ARBA" id="ARBA00006559"/>
    </source>
</evidence>
<dbReference type="Proteomes" id="UP000594261">
    <property type="component" value="Chromosome 12"/>
</dbReference>
<evidence type="ECO:0000259" key="15">
    <source>
        <dbReference type="Pfam" id="PF21180"/>
    </source>
</evidence>
<name>A0A7N2N3R6_QUELO</name>
<proteinExistence type="inferred from homology"/>
<dbReference type="InterPro" id="IPR036078">
    <property type="entry name" value="Spo11/TopoVI_A_sf"/>
</dbReference>
<dbReference type="GO" id="GO:0003677">
    <property type="term" value="F:DNA binding"/>
    <property type="evidence" value="ECO:0007669"/>
    <property type="project" value="UniProtKB-UniRule"/>
</dbReference>
<evidence type="ECO:0000256" key="8">
    <source>
        <dbReference type="ARBA" id="ARBA00023029"/>
    </source>
</evidence>
<dbReference type="GeneID" id="115971410"/>
<feature type="active site" description="O-(5'-phospho-DNA)-tyrosine intermediate" evidence="13">
    <location>
        <position position="123"/>
    </location>
</feature>
<dbReference type="RefSeq" id="XP_030947178.1">
    <property type="nucleotide sequence ID" value="XM_031091318.1"/>
</dbReference>
<accession>A0A7N2N3R6</accession>
<evidence type="ECO:0000313" key="16">
    <source>
        <dbReference type="EnsemblPlants" id="QL12p031785:mrna"/>
    </source>
</evidence>
<evidence type="ECO:0000256" key="7">
    <source>
        <dbReference type="ARBA" id="ARBA00022842"/>
    </source>
</evidence>
<keyword evidence="10 13" id="KW-0413">Isomerase</keyword>
<feature type="domain" description="Spo11/DNA topoisomerase VI subunit A N-terminal" evidence="14">
    <location>
        <begin position="95"/>
        <end position="159"/>
    </location>
</feature>
<dbReference type="PANTHER" id="PTHR10848:SF0">
    <property type="entry name" value="MEIOTIC RECOMBINATION PROTEIN SPO11"/>
    <property type="match status" value="1"/>
</dbReference>
<dbReference type="KEGG" id="qlo:115971410"/>
<evidence type="ECO:0000256" key="11">
    <source>
        <dbReference type="ARBA" id="ARBA00023242"/>
    </source>
</evidence>
<dbReference type="PROSITE" id="PS52041">
    <property type="entry name" value="TOPO_IIB"/>
    <property type="match status" value="1"/>
</dbReference>
<evidence type="ECO:0000256" key="1">
    <source>
        <dbReference type="ARBA" id="ARBA00000185"/>
    </source>
</evidence>
<comment type="cofactor">
    <cofactor evidence="2">
        <name>Mg(2+)</name>
        <dbReference type="ChEBI" id="CHEBI:18420"/>
    </cofactor>
</comment>
<feature type="domain" description="Topoisomerase 6 subunit A/Spo11 TOPRIM" evidence="15">
    <location>
        <begin position="211"/>
        <end position="376"/>
    </location>
</feature>
<evidence type="ECO:0000256" key="2">
    <source>
        <dbReference type="ARBA" id="ARBA00001946"/>
    </source>
</evidence>
<keyword evidence="17" id="KW-1185">Reference proteome</keyword>
<evidence type="ECO:0000256" key="6">
    <source>
        <dbReference type="ARBA" id="ARBA00022723"/>
    </source>
</evidence>
<dbReference type="GO" id="GO:0042138">
    <property type="term" value="P:meiotic DNA double-strand break formation"/>
    <property type="evidence" value="ECO:0007669"/>
    <property type="project" value="TreeGrafter"/>
</dbReference>
<dbReference type="GO" id="GO:0000706">
    <property type="term" value="P:meiotic DNA double-strand break processing"/>
    <property type="evidence" value="ECO:0007669"/>
    <property type="project" value="TreeGrafter"/>
</dbReference>
<gene>
    <name evidence="16" type="primary">LOC115971410</name>
</gene>
<dbReference type="FunFam" id="3.40.1360.10:FF:000009">
    <property type="entry name" value="Meiotic recombination protein SPO11-2"/>
    <property type="match status" value="1"/>
</dbReference>
<keyword evidence="11" id="KW-0539">Nucleus</keyword>
<sequence length="382" mass="43353">MEDLCNSSMRFFSDQHLCFADIIPPSEVRARIEVAVLNFLRILTSPAPAISDLPLINRKSSNRRVSQGLLTEVSWIFLSHSFCTRSLMRANAAKAFIRVWKVMEMCFQILVQEKRVTQRELFYKLLCDSPDYFTSQLQVNRTIQDVVALLRCSRFSLGIMASSRGLVAGRLLLQEPNEEVVDCSACGSSGHAISGDLNLLEKLILKTDARYIIVVEKHAIFQRLAEDRIFNQIPSILITAKGYPDIATRFLLHRLSRAFPDLPILALVDWNPAGLAILCTFKFGSIGMGLEAYRYACNVKWLGLRGNDLQLIPEQSMVPLKQRDLQIATSLMSSEFLQENYREELAVMVQLGQRVEIEALYFHGYGYLGKYIAKKIVQANYI</sequence>
<reference evidence="16 17" key="1">
    <citation type="journal article" date="2016" name="G3 (Bethesda)">
        <title>First Draft Assembly and Annotation of the Genome of a California Endemic Oak Quercus lobata Nee (Fagaceae).</title>
        <authorList>
            <person name="Sork V.L."/>
            <person name="Fitz-Gibbon S.T."/>
            <person name="Puiu D."/>
            <person name="Crepeau M."/>
            <person name="Gugger P.F."/>
            <person name="Sherman R."/>
            <person name="Stevens K."/>
            <person name="Langley C.H."/>
            <person name="Pellegrini M."/>
            <person name="Salzberg S.L."/>
        </authorList>
    </citation>
    <scope>NUCLEOTIDE SEQUENCE [LARGE SCALE GENOMIC DNA]</scope>
    <source>
        <strain evidence="16 17">cv. SW786</strain>
    </source>
</reference>
<dbReference type="GO" id="GO:0009553">
    <property type="term" value="P:embryo sac development"/>
    <property type="evidence" value="ECO:0007669"/>
    <property type="project" value="EnsemblPlants"/>
</dbReference>
<evidence type="ECO:0000256" key="13">
    <source>
        <dbReference type="PROSITE-ProRule" id="PRU01385"/>
    </source>
</evidence>
<keyword evidence="6" id="KW-0479">Metal-binding</keyword>
<reference evidence="16" key="2">
    <citation type="submission" date="2021-01" db="UniProtKB">
        <authorList>
            <consortium name="EnsemblPlants"/>
        </authorList>
    </citation>
    <scope>IDENTIFICATION</scope>
</reference>
<dbReference type="Gramene" id="QL12p031785:mrna">
    <property type="protein sequence ID" value="QL12p031785:mrna"/>
    <property type="gene ID" value="QL12p031785"/>
</dbReference>
<dbReference type="Pfam" id="PF04406">
    <property type="entry name" value="TP6A_N"/>
    <property type="match status" value="1"/>
</dbReference>
<dbReference type="InterPro" id="IPR013049">
    <property type="entry name" value="Spo11/TopoVI_A_N"/>
</dbReference>
<dbReference type="GO" id="GO:0005524">
    <property type="term" value="F:ATP binding"/>
    <property type="evidence" value="ECO:0007669"/>
    <property type="project" value="InterPro"/>
</dbReference>
<dbReference type="Pfam" id="PF21180">
    <property type="entry name" value="TOP6A-Spo11_Toprim"/>
    <property type="match status" value="1"/>
</dbReference>
<dbReference type="GO" id="GO:0051026">
    <property type="term" value="P:chiasma assembly"/>
    <property type="evidence" value="ECO:0007669"/>
    <property type="project" value="EnsemblPlants"/>
</dbReference>
<dbReference type="PRINTS" id="PR01550">
    <property type="entry name" value="TOP6AFAMILY"/>
</dbReference>
<keyword evidence="7" id="KW-0460">Magnesium</keyword>
<dbReference type="AlphaFoldDB" id="A0A7N2N3R6"/>
<dbReference type="EMBL" id="LRBV02000012">
    <property type="status" value="NOT_ANNOTATED_CDS"/>
    <property type="molecule type" value="Genomic_DNA"/>
</dbReference>
<evidence type="ECO:0000313" key="17">
    <source>
        <dbReference type="Proteomes" id="UP000594261"/>
    </source>
</evidence>
<dbReference type="SUPFAM" id="SSF56726">
    <property type="entry name" value="DNA topoisomerase IV, alpha subunit"/>
    <property type="match status" value="1"/>
</dbReference>
<evidence type="ECO:0000256" key="3">
    <source>
        <dbReference type="ARBA" id="ARBA00004123"/>
    </source>
</evidence>
<protein>
    <recommendedName>
        <fullName evidence="12">Meiotic recombination protein SPO11-2</fullName>
        <ecNumber evidence="5">5.6.2.2</ecNumber>
    </recommendedName>
</protein>
<dbReference type="Gene3D" id="1.10.10.10">
    <property type="entry name" value="Winged helix-like DNA-binding domain superfamily/Winged helix DNA-binding domain"/>
    <property type="match status" value="1"/>
</dbReference>
<dbReference type="GO" id="GO:0000228">
    <property type="term" value="C:nuclear chromosome"/>
    <property type="evidence" value="ECO:0007669"/>
    <property type="project" value="TreeGrafter"/>
</dbReference>
<dbReference type="FunCoup" id="A0A7N2N3R6">
    <property type="interactions" value="6"/>
</dbReference>
<evidence type="ECO:0000256" key="9">
    <source>
        <dbReference type="ARBA" id="ARBA00023125"/>
    </source>
</evidence>
<dbReference type="GO" id="GO:0003918">
    <property type="term" value="F:DNA topoisomerase type II (double strand cut, ATP-hydrolyzing) activity"/>
    <property type="evidence" value="ECO:0007669"/>
    <property type="project" value="UniProtKB-UniRule"/>
</dbReference>
<dbReference type="PANTHER" id="PTHR10848">
    <property type="entry name" value="MEIOTIC RECOMBINATION PROTEIN SPO11"/>
    <property type="match status" value="1"/>
</dbReference>
<dbReference type="OMA" id="CNVKWIG"/>
<comment type="catalytic activity">
    <reaction evidence="1 13">
        <text>ATP-dependent breakage, passage and rejoining of double-stranded DNA.</text>
        <dbReference type="EC" id="5.6.2.2"/>
    </reaction>
</comment>
<evidence type="ECO:0000256" key="10">
    <source>
        <dbReference type="ARBA" id="ARBA00023235"/>
    </source>
</evidence>
<comment type="subcellular location">
    <subcellularLocation>
        <location evidence="3">Nucleus</location>
    </subcellularLocation>
</comment>
<evidence type="ECO:0000259" key="14">
    <source>
        <dbReference type="Pfam" id="PF04406"/>
    </source>
</evidence>
<evidence type="ECO:0000256" key="5">
    <source>
        <dbReference type="ARBA" id="ARBA00012895"/>
    </source>
</evidence>
<keyword evidence="8 13" id="KW-0799">Topoisomerase</keyword>
<dbReference type="FunFam" id="1.10.10.10:FF:000487">
    <property type="entry name" value="Meiotic recombination protein SPO11-2"/>
    <property type="match status" value="1"/>
</dbReference>
<dbReference type="GO" id="GO:0048316">
    <property type="term" value="P:seed development"/>
    <property type="evidence" value="ECO:0007669"/>
    <property type="project" value="EnsemblPlants"/>
</dbReference>
<organism evidence="16 17">
    <name type="scientific">Quercus lobata</name>
    <name type="common">Valley oak</name>
    <dbReference type="NCBI Taxonomy" id="97700"/>
    <lineage>
        <taxon>Eukaryota</taxon>
        <taxon>Viridiplantae</taxon>
        <taxon>Streptophyta</taxon>
        <taxon>Embryophyta</taxon>
        <taxon>Tracheophyta</taxon>
        <taxon>Spermatophyta</taxon>
        <taxon>Magnoliopsida</taxon>
        <taxon>eudicotyledons</taxon>
        <taxon>Gunneridae</taxon>
        <taxon>Pentapetalae</taxon>
        <taxon>rosids</taxon>
        <taxon>fabids</taxon>
        <taxon>Fagales</taxon>
        <taxon>Fagaceae</taxon>
        <taxon>Quercus</taxon>
    </lineage>
</organism>
<dbReference type="InterPro" id="IPR002815">
    <property type="entry name" value="Spo11/TopoVI_A"/>
</dbReference>
<dbReference type="EC" id="5.6.2.2" evidence="5"/>
<dbReference type="OrthoDB" id="5377392at2759"/>
<dbReference type="InParanoid" id="A0A7N2N3R6"/>
<dbReference type="EnsemblPlants" id="QL12p031785:mrna">
    <property type="protein sequence ID" value="QL12p031785:mrna"/>
    <property type="gene ID" value="QL12p031785"/>
</dbReference>
<dbReference type="GO" id="GO:0046872">
    <property type="term" value="F:metal ion binding"/>
    <property type="evidence" value="ECO:0007669"/>
    <property type="project" value="UniProtKB-KW"/>
</dbReference>
<keyword evidence="9 13" id="KW-0238">DNA-binding</keyword>
<dbReference type="Gene3D" id="3.40.1360.10">
    <property type="match status" value="1"/>
</dbReference>
<dbReference type="CDD" id="cd00223">
    <property type="entry name" value="TOPRIM_TopoIIB_SPO"/>
    <property type="match status" value="1"/>
</dbReference>
<dbReference type="InterPro" id="IPR036388">
    <property type="entry name" value="WH-like_DNA-bd_sf"/>
</dbReference>